<dbReference type="AlphaFoldDB" id="A0A101M106"/>
<name>A0A101M106_PICGL</name>
<comment type="caution">
    <text evidence="1">The sequence shown here is derived from an EMBL/GenBank/DDBJ whole genome shotgun (WGS) entry which is preliminary data.</text>
</comment>
<protein>
    <submittedName>
        <fullName evidence="1">Uncharacterized protein</fullName>
    </submittedName>
</protein>
<proteinExistence type="predicted"/>
<geneLocation type="mitochondrion" evidence="1"/>
<accession>A0A101M106</accession>
<keyword evidence="1" id="KW-0496">Mitochondrion</keyword>
<reference evidence="1" key="1">
    <citation type="journal article" date="2015" name="Genome Biol. Evol.">
        <title>Organellar Genomes of White Spruce (Picea glauca): Assembly and Annotation.</title>
        <authorList>
            <person name="Jackman S.D."/>
            <person name="Warren R.L."/>
            <person name="Gibb E.A."/>
            <person name="Vandervalk B.P."/>
            <person name="Mohamadi H."/>
            <person name="Chu J."/>
            <person name="Raymond A."/>
            <person name="Pleasance S."/>
            <person name="Coope R."/>
            <person name="Wildung M.R."/>
            <person name="Ritland C.E."/>
            <person name="Bousquet J."/>
            <person name="Jones S.J."/>
            <person name="Bohlmann J."/>
            <person name="Birol I."/>
        </authorList>
    </citation>
    <scope>NUCLEOTIDE SEQUENCE [LARGE SCALE GENOMIC DNA]</scope>
    <source>
        <tissue evidence="1">Flushing bud</tissue>
    </source>
</reference>
<dbReference type="EMBL" id="LKAM01000004">
    <property type="protein sequence ID" value="KUM48928.1"/>
    <property type="molecule type" value="Genomic_DNA"/>
</dbReference>
<gene>
    <name evidence="1" type="ORF">ABT39_MTgene4264</name>
</gene>
<sequence length="60" mass="6876">MCYSFCPGCARLCGGNNEFRSERKAGTIQYHSQLECELKGFTSIRKRKGLLLLYNIIFPI</sequence>
<organism evidence="1">
    <name type="scientific">Picea glauca</name>
    <name type="common">White spruce</name>
    <name type="synonym">Pinus glauca</name>
    <dbReference type="NCBI Taxonomy" id="3330"/>
    <lineage>
        <taxon>Eukaryota</taxon>
        <taxon>Viridiplantae</taxon>
        <taxon>Streptophyta</taxon>
        <taxon>Embryophyta</taxon>
        <taxon>Tracheophyta</taxon>
        <taxon>Spermatophyta</taxon>
        <taxon>Pinopsida</taxon>
        <taxon>Pinidae</taxon>
        <taxon>Conifers I</taxon>
        <taxon>Pinales</taxon>
        <taxon>Pinaceae</taxon>
        <taxon>Picea</taxon>
    </lineage>
</organism>
<evidence type="ECO:0000313" key="1">
    <source>
        <dbReference type="EMBL" id="KUM48928.1"/>
    </source>
</evidence>